<feature type="domain" description="2EXR" evidence="1">
    <location>
        <begin position="4"/>
        <end position="97"/>
    </location>
</feature>
<evidence type="ECO:0000313" key="2">
    <source>
        <dbReference type="EMBL" id="KAK5624980.1"/>
    </source>
</evidence>
<keyword evidence="3" id="KW-1185">Reference proteome</keyword>
<protein>
    <recommendedName>
        <fullName evidence="1">2EXR domain-containing protein</fullName>
    </recommendedName>
</protein>
<dbReference type="InterPro" id="IPR045518">
    <property type="entry name" value="2EXR"/>
</dbReference>
<gene>
    <name evidence="2" type="ORF">RRF57_000696</name>
</gene>
<evidence type="ECO:0000259" key="1">
    <source>
        <dbReference type="Pfam" id="PF20150"/>
    </source>
</evidence>
<dbReference type="PANTHER" id="PTHR35910:SF1">
    <property type="entry name" value="2EXR DOMAIN-CONTAINING PROTEIN"/>
    <property type="match status" value="1"/>
</dbReference>
<name>A0AAN7YUD8_9PEZI</name>
<proteinExistence type="predicted"/>
<organism evidence="2 3">
    <name type="scientific">Xylaria bambusicola</name>
    <dbReference type="NCBI Taxonomy" id="326684"/>
    <lineage>
        <taxon>Eukaryota</taxon>
        <taxon>Fungi</taxon>
        <taxon>Dikarya</taxon>
        <taxon>Ascomycota</taxon>
        <taxon>Pezizomycotina</taxon>
        <taxon>Sordariomycetes</taxon>
        <taxon>Xylariomycetidae</taxon>
        <taxon>Xylariales</taxon>
        <taxon>Xylariaceae</taxon>
        <taxon>Xylaria</taxon>
    </lineage>
</organism>
<dbReference type="EMBL" id="JAWHQM010000002">
    <property type="protein sequence ID" value="KAK5624980.1"/>
    <property type="molecule type" value="Genomic_DNA"/>
</dbReference>
<dbReference type="AlphaFoldDB" id="A0AAN7YUD8"/>
<comment type="caution">
    <text evidence="2">The sequence shown here is derived from an EMBL/GenBank/DDBJ whole genome shotgun (WGS) entry which is preliminary data.</text>
</comment>
<dbReference type="Pfam" id="PF20150">
    <property type="entry name" value="2EXR"/>
    <property type="match status" value="1"/>
</dbReference>
<dbReference type="Proteomes" id="UP001305414">
    <property type="component" value="Unassembled WGS sequence"/>
</dbReference>
<dbReference type="PANTHER" id="PTHR35910">
    <property type="entry name" value="2EXR DOMAIN-CONTAINING PROTEIN"/>
    <property type="match status" value="1"/>
</dbReference>
<accession>A0AAN7YUD8</accession>
<evidence type="ECO:0000313" key="3">
    <source>
        <dbReference type="Proteomes" id="UP001305414"/>
    </source>
</evidence>
<reference evidence="2 3" key="1">
    <citation type="submission" date="2023-10" db="EMBL/GenBank/DDBJ databases">
        <title>Draft genome sequence of Xylaria bambusicola isolate GMP-LS, the root and basal stem rot pathogen of sugarcane in Indonesia.</title>
        <authorList>
            <person name="Selvaraj P."/>
            <person name="Muralishankar V."/>
            <person name="Muruganantham S."/>
            <person name="Sp S."/>
            <person name="Haryani S."/>
            <person name="Lau K.J.X."/>
            <person name="Naqvi N.I."/>
        </authorList>
    </citation>
    <scope>NUCLEOTIDE SEQUENCE [LARGE SCALE GENOMIC DNA]</scope>
    <source>
        <strain evidence="2">GMP-LS</strain>
    </source>
</reference>
<sequence>MNTFHLFLQLPAEVRLLIWEATLVPRVVRVGFGRLYIDEKALCLRSRLMSPTPIPAILHTCKESRYHSPYQKAFSELDDIDDGEPRYIWVNFTVDVIDVGYLVDILAPVAPLIQKLRFMPPYLSRITDEDLDTLRKFINIREIQIGWQAYLFDDPFGMKDVDWPCGVDNVFVMVGDDDGVKRLVDITEEDLT</sequence>